<evidence type="ECO:0000313" key="3">
    <source>
        <dbReference type="EnsemblPlants" id="AES61094"/>
    </source>
</evidence>
<gene>
    <name evidence="2" type="ordered locus">MTR_1g075820</name>
</gene>
<dbReference type="EMBL" id="CM001217">
    <property type="protein sequence ID" value="AES61094.2"/>
    <property type="molecule type" value="Genomic_DNA"/>
</dbReference>
<dbReference type="HOGENOM" id="CLU_1176934_0_0_1"/>
<sequence length="236" mass="26475">MSIGGCNTSVVSFVFGRKWTLISYDCGTLRRWRNVAEVLAVNRNAMYTCMFNTCIERIQARRSLSYLEPTPYEKPVPPKVKLSAGRPKRGERMAMKNLLQGVTRRPKNWIDTEPEEQVQSNVASVETVVENVATKVQQKNVAAEVQQENVATKNVATDNGPVTDAVSRQRMSTRRYGMRGPVISNDMHKQTPIRGPAPQNPTAPGVIRVPNPNYRSSTSTQPQYMKFIPTPGFPKH</sequence>
<reference evidence="3" key="3">
    <citation type="submission" date="2015-04" db="UniProtKB">
        <authorList>
            <consortium name="EnsemblPlants"/>
        </authorList>
    </citation>
    <scope>IDENTIFICATION</scope>
    <source>
        <strain evidence="3">cv. Jemalong A17</strain>
    </source>
</reference>
<organism evidence="2 4">
    <name type="scientific">Medicago truncatula</name>
    <name type="common">Barrel medic</name>
    <name type="synonym">Medicago tribuloides</name>
    <dbReference type="NCBI Taxonomy" id="3880"/>
    <lineage>
        <taxon>Eukaryota</taxon>
        <taxon>Viridiplantae</taxon>
        <taxon>Streptophyta</taxon>
        <taxon>Embryophyta</taxon>
        <taxon>Tracheophyta</taxon>
        <taxon>Spermatophyta</taxon>
        <taxon>Magnoliopsida</taxon>
        <taxon>eudicotyledons</taxon>
        <taxon>Gunneridae</taxon>
        <taxon>Pentapetalae</taxon>
        <taxon>rosids</taxon>
        <taxon>fabids</taxon>
        <taxon>Fabales</taxon>
        <taxon>Fabaceae</taxon>
        <taxon>Papilionoideae</taxon>
        <taxon>50 kb inversion clade</taxon>
        <taxon>NPAAA clade</taxon>
        <taxon>Hologalegina</taxon>
        <taxon>IRL clade</taxon>
        <taxon>Trifolieae</taxon>
        <taxon>Medicago</taxon>
    </lineage>
</organism>
<dbReference type="Proteomes" id="UP000002051">
    <property type="component" value="Unassembled WGS sequence"/>
</dbReference>
<dbReference type="PaxDb" id="3880-AES61094"/>
<protein>
    <submittedName>
        <fullName evidence="2 3">Uncharacterized protein</fullName>
    </submittedName>
</protein>
<proteinExistence type="predicted"/>
<evidence type="ECO:0000256" key="1">
    <source>
        <dbReference type="SAM" id="MobiDB-lite"/>
    </source>
</evidence>
<name>G7I4V8_MEDTR</name>
<evidence type="ECO:0000313" key="2">
    <source>
        <dbReference type="EMBL" id="AES61094.2"/>
    </source>
</evidence>
<keyword evidence="4" id="KW-1185">Reference proteome</keyword>
<evidence type="ECO:0000313" key="4">
    <source>
        <dbReference type="Proteomes" id="UP000002051"/>
    </source>
</evidence>
<dbReference type="AlphaFoldDB" id="G7I4V8"/>
<reference evidence="2 4" key="1">
    <citation type="journal article" date="2011" name="Nature">
        <title>The Medicago genome provides insight into the evolution of rhizobial symbioses.</title>
        <authorList>
            <person name="Young N.D."/>
            <person name="Debelle F."/>
            <person name="Oldroyd G.E."/>
            <person name="Geurts R."/>
            <person name="Cannon S.B."/>
            <person name="Udvardi M.K."/>
            <person name="Benedito V.A."/>
            <person name="Mayer K.F."/>
            <person name="Gouzy J."/>
            <person name="Schoof H."/>
            <person name="Van de Peer Y."/>
            <person name="Proost S."/>
            <person name="Cook D.R."/>
            <person name="Meyers B.C."/>
            <person name="Spannagl M."/>
            <person name="Cheung F."/>
            <person name="De Mita S."/>
            <person name="Krishnakumar V."/>
            <person name="Gundlach H."/>
            <person name="Zhou S."/>
            <person name="Mudge J."/>
            <person name="Bharti A.K."/>
            <person name="Murray J.D."/>
            <person name="Naoumkina M.A."/>
            <person name="Rosen B."/>
            <person name="Silverstein K.A."/>
            <person name="Tang H."/>
            <person name="Rombauts S."/>
            <person name="Zhao P.X."/>
            <person name="Zhou P."/>
            <person name="Barbe V."/>
            <person name="Bardou P."/>
            <person name="Bechner M."/>
            <person name="Bellec A."/>
            <person name="Berger A."/>
            <person name="Berges H."/>
            <person name="Bidwell S."/>
            <person name="Bisseling T."/>
            <person name="Choisne N."/>
            <person name="Couloux A."/>
            <person name="Denny R."/>
            <person name="Deshpande S."/>
            <person name="Dai X."/>
            <person name="Doyle J.J."/>
            <person name="Dudez A.M."/>
            <person name="Farmer A.D."/>
            <person name="Fouteau S."/>
            <person name="Franken C."/>
            <person name="Gibelin C."/>
            <person name="Gish J."/>
            <person name="Goldstein S."/>
            <person name="Gonzalez A.J."/>
            <person name="Green P.J."/>
            <person name="Hallab A."/>
            <person name="Hartog M."/>
            <person name="Hua A."/>
            <person name="Humphray S.J."/>
            <person name="Jeong D.H."/>
            <person name="Jing Y."/>
            <person name="Jocker A."/>
            <person name="Kenton S.M."/>
            <person name="Kim D.J."/>
            <person name="Klee K."/>
            <person name="Lai H."/>
            <person name="Lang C."/>
            <person name="Lin S."/>
            <person name="Macmil S.L."/>
            <person name="Magdelenat G."/>
            <person name="Matthews L."/>
            <person name="McCorrison J."/>
            <person name="Monaghan E.L."/>
            <person name="Mun J.H."/>
            <person name="Najar F.Z."/>
            <person name="Nicholson C."/>
            <person name="Noirot C."/>
            <person name="O'Bleness M."/>
            <person name="Paule C.R."/>
            <person name="Poulain J."/>
            <person name="Prion F."/>
            <person name="Qin B."/>
            <person name="Qu C."/>
            <person name="Retzel E.F."/>
            <person name="Riddle C."/>
            <person name="Sallet E."/>
            <person name="Samain S."/>
            <person name="Samson N."/>
            <person name="Sanders I."/>
            <person name="Saurat O."/>
            <person name="Scarpelli C."/>
            <person name="Schiex T."/>
            <person name="Segurens B."/>
            <person name="Severin A.J."/>
            <person name="Sherrier D.J."/>
            <person name="Shi R."/>
            <person name="Sims S."/>
            <person name="Singer S.R."/>
            <person name="Sinharoy S."/>
            <person name="Sterck L."/>
            <person name="Viollet A."/>
            <person name="Wang B.B."/>
            <person name="Wang K."/>
            <person name="Wang M."/>
            <person name="Wang X."/>
            <person name="Warfsmann J."/>
            <person name="Weissenbach J."/>
            <person name="White D.D."/>
            <person name="White J.D."/>
            <person name="Wiley G.B."/>
            <person name="Wincker P."/>
            <person name="Xing Y."/>
            <person name="Yang L."/>
            <person name="Yao Z."/>
            <person name="Ying F."/>
            <person name="Zhai J."/>
            <person name="Zhou L."/>
            <person name="Zuber A."/>
            <person name="Denarie J."/>
            <person name="Dixon R.A."/>
            <person name="May G.D."/>
            <person name="Schwartz D.C."/>
            <person name="Rogers J."/>
            <person name="Quetier F."/>
            <person name="Town C.D."/>
            <person name="Roe B.A."/>
        </authorList>
    </citation>
    <scope>NUCLEOTIDE SEQUENCE [LARGE SCALE GENOMIC DNA]</scope>
    <source>
        <strain evidence="2">A17</strain>
        <strain evidence="3 4">cv. Jemalong A17</strain>
    </source>
</reference>
<accession>A0A0C3UPQ7</accession>
<reference evidence="2 4" key="2">
    <citation type="journal article" date="2014" name="BMC Genomics">
        <title>An improved genome release (version Mt4.0) for the model legume Medicago truncatula.</title>
        <authorList>
            <person name="Tang H."/>
            <person name="Krishnakumar V."/>
            <person name="Bidwell S."/>
            <person name="Rosen B."/>
            <person name="Chan A."/>
            <person name="Zhou S."/>
            <person name="Gentzbittel L."/>
            <person name="Childs K.L."/>
            <person name="Yandell M."/>
            <person name="Gundlach H."/>
            <person name="Mayer K.F."/>
            <person name="Schwartz D.C."/>
            <person name="Town C.D."/>
        </authorList>
    </citation>
    <scope>GENOME REANNOTATION</scope>
    <source>
        <strain evidence="3 4">cv. Jemalong A17</strain>
    </source>
</reference>
<accession>G7I4V8</accession>
<feature type="compositionally biased region" description="Polar residues" evidence="1">
    <location>
        <begin position="213"/>
        <end position="223"/>
    </location>
</feature>
<feature type="region of interest" description="Disordered" evidence="1">
    <location>
        <begin position="213"/>
        <end position="236"/>
    </location>
</feature>
<dbReference type="EnsemblPlants" id="AES61094">
    <property type="protein sequence ID" value="AES61094"/>
    <property type="gene ID" value="MTR_1g075820"/>
</dbReference>